<accession>A0A7J8NAJ3</accession>
<comment type="caution">
    <text evidence="1">The sequence shown here is derived from an EMBL/GenBank/DDBJ whole genome shotgun (WGS) entry which is preliminary data.</text>
</comment>
<gene>
    <name evidence="1" type="ORF">Golob_001259</name>
</gene>
<proteinExistence type="predicted"/>
<sequence>AIGEIREAGKIKLIELKTAKRRVANKA</sequence>
<keyword evidence="2" id="KW-1185">Reference proteome</keyword>
<feature type="non-terminal residue" evidence="1">
    <location>
        <position position="1"/>
    </location>
</feature>
<dbReference type="EMBL" id="JABEZX010000013">
    <property type="protein sequence ID" value="MBA0574018.1"/>
    <property type="molecule type" value="Genomic_DNA"/>
</dbReference>
<name>A0A7J8NAJ3_9ROSI</name>
<reference evidence="1 2" key="1">
    <citation type="journal article" date="2019" name="Genome Biol. Evol.">
        <title>Insights into the evolution of the New World diploid cottons (Gossypium, subgenus Houzingenia) based on genome sequencing.</title>
        <authorList>
            <person name="Grover C.E."/>
            <person name="Arick M.A. 2nd"/>
            <person name="Thrash A."/>
            <person name="Conover J.L."/>
            <person name="Sanders W.S."/>
            <person name="Peterson D.G."/>
            <person name="Frelichowski J.E."/>
            <person name="Scheffler J.A."/>
            <person name="Scheffler B.E."/>
            <person name="Wendel J.F."/>
        </authorList>
    </citation>
    <scope>NUCLEOTIDE SEQUENCE [LARGE SCALE GENOMIC DNA]</scope>
    <source>
        <strain evidence="1">157</strain>
        <tissue evidence="1">Leaf</tissue>
    </source>
</reference>
<evidence type="ECO:0000313" key="2">
    <source>
        <dbReference type="Proteomes" id="UP000593572"/>
    </source>
</evidence>
<dbReference type="Proteomes" id="UP000593572">
    <property type="component" value="Unassembled WGS sequence"/>
</dbReference>
<evidence type="ECO:0000313" key="1">
    <source>
        <dbReference type="EMBL" id="MBA0574018.1"/>
    </source>
</evidence>
<organism evidence="1 2">
    <name type="scientific">Gossypium lobatum</name>
    <dbReference type="NCBI Taxonomy" id="34289"/>
    <lineage>
        <taxon>Eukaryota</taxon>
        <taxon>Viridiplantae</taxon>
        <taxon>Streptophyta</taxon>
        <taxon>Embryophyta</taxon>
        <taxon>Tracheophyta</taxon>
        <taxon>Spermatophyta</taxon>
        <taxon>Magnoliopsida</taxon>
        <taxon>eudicotyledons</taxon>
        <taxon>Gunneridae</taxon>
        <taxon>Pentapetalae</taxon>
        <taxon>rosids</taxon>
        <taxon>malvids</taxon>
        <taxon>Malvales</taxon>
        <taxon>Malvaceae</taxon>
        <taxon>Malvoideae</taxon>
        <taxon>Gossypium</taxon>
    </lineage>
</organism>
<protein>
    <submittedName>
        <fullName evidence="1">Uncharacterized protein</fullName>
    </submittedName>
</protein>
<dbReference type="AlphaFoldDB" id="A0A7J8NAJ3"/>